<dbReference type="Proteomes" id="UP001487740">
    <property type="component" value="Unassembled WGS sequence"/>
</dbReference>
<keyword evidence="3" id="KW-1185">Reference proteome</keyword>
<dbReference type="AlphaFoldDB" id="A0AAW0UDR1"/>
<gene>
    <name evidence="2" type="ORF">O3P69_003875</name>
</gene>
<dbReference type="EMBL" id="JARAKH010000012">
    <property type="protein sequence ID" value="KAK8398262.1"/>
    <property type="molecule type" value="Genomic_DNA"/>
</dbReference>
<evidence type="ECO:0000313" key="3">
    <source>
        <dbReference type="Proteomes" id="UP001487740"/>
    </source>
</evidence>
<feature type="region of interest" description="Disordered" evidence="1">
    <location>
        <begin position="56"/>
        <end position="82"/>
    </location>
</feature>
<proteinExistence type="predicted"/>
<organism evidence="2 3">
    <name type="scientific">Scylla paramamosain</name>
    <name type="common">Mud crab</name>
    <dbReference type="NCBI Taxonomy" id="85552"/>
    <lineage>
        <taxon>Eukaryota</taxon>
        <taxon>Metazoa</taxon>
        <taxon>Ecdysozoa</taxon>
        <taxon>Arthropoda</taxon>
        <taxon>Crustacea</taxon>
        <taxon>Multicrustacea</taxon>
        <taxon>Malacostraca</taxon>
        <taxon>Eumalacostraca</taxon>
        <taxon>Eucarida</taxon>
        <taxon>Decapoda</taxon>
        <taxon>Pleocyemata</taxon>
        <taxon>Brachyura</taxon>
        <taxon>Eubrachyura</taxon>
        <taxon>Portunoidea</taxon>
        <taxon>Portunidae</taxon>
        <taxon>Portuninae</taxon>
        <taxon>Scylla</taxon>
    </lineage>
</organism>
<evidence type="ECO:0000313" key="2">
    <source>
        <dbReference type="EMBL" id="KAK8398262.1"/>
    </source>
</evidence>
<protein>
    <submittedName>
        <fullName evidence="2">Uncharacterized protein</fullName>
    </submittedName>
</protein>
<evidence type="ECO:0000256" key="1">
    <source>
        <dbReference type="SAM" id="MobiDB-lite"/>
    </source>
</evidence>
<sequence>MGAGQCQRQLARRTTDQCLSHSIDTAALTHALPPPLTHIRDARLTPSILLQGQTRVRLTCGQPADPRRGRAGSDERRQYRPRLVAPKDINSRITLASSSASSLPFPTSPTTTSIYSSFTPNYF</sequence>
<accession>A0AAW0UDR1</accession>
<name>A0AAW0UDR1_SCYPA</name>
<feature type="compositionally biased region" description="Basic and acidic residues" evidence="1">
    <location>
        <begin position="65"/>
        <end position="78"/>
    </location>
</feature>
<reference evidence="2 3" key="1">
    <citation type="submission" date="2023-03" db="EMBL/GenBank/DDBJ databases">
        <title>High-quality genome of Scylla paramamosain provides insights in environmental adaptation.</title>
        <authorList>
            <person name="Zhang L."/>
        </authorList>
    </citation>
    <scope>NUCLEOTIDE SEQUENCE [LARGE SCALE GENOMIC DNA]</scope>
    <source>
        <strain evidence="2">LZ_2023a</strain>
        <tissue evidence="2">Muscle</tissue>
    </source>
</reference>
<comment type="caution">
    <text evidence="2">The sequence shown here is derived from an EMBL/GenBank/DDBJ whole genome shotgun (WGS) entry which is preliminary data.</text>
</comment>